<accession>A0A9N7V764</accession>
<gene>
    <name evidence="2" type="ORF">PLEPLA_LOCUS31034</name>
</gene>
<dbReference type="EMBL" id="CADEAL010003057">
    <property type="protein sequence ID" value="CAB1443318.1"/>
    <property type="molecule type" value="Genomic_DNA"/>
</dbReference>
<evidence type="ECO:0000256" key="1">
    <source>
        <dbReference type="SAM" id="MobiDB-lite"/>
    </source>
</evidence>
<proteinExistence type="predicted"/>
<evidence type="ECO:0000313" key="3">
    <source>
        <dbReference type="Proteomes" id="UP001153269"/>
    </source>
</evidence>
<protein>
    <submittedName>
        <fullName evidence="2">Uncharacterized protein</fullName>
    </submittedName>
</protein>
<comment type="caution">
    <text evidence="2">The sequence shown here is derived from an EMBL/GenBank/DDBJ whole genome shotgun (WGS) entry which is preliminary data.</text>
</comment>
<dbReference type="AlphaFoldDB" id="A0A9N7V764"/>
<sequence length="117" mass="13302">MNHLTFEDQISSRITAGTPRSNRYRRHEIHIHTRAGDPEVSPLIHGDRQRWKTSGSPARRPANGAFHRNVKDLKTDRRGVSPLRSYICQTTFCFESRADLASEEGLQPQTCPVLGHL</sequence>
<reference evidence="2" key="1">
    <citation type="submission" date="2020-03" db="EMBL/GenBank/DDBJ databases">
        <authorList>
            <person name="Weist P."/>
        </authorList>
    </citation>
    <scope>NUCLEOTIDE SEQUENCE</scope>
</reference>
<evidence type="ECO:0000313" key="2">
    <source>
        <dbReference type="EMBL" id="CAB1443318.1"/>
    </source>
</evidence>
<organism evidence="2 3">
    <name type="scientific">Pleuronectes platessa</name>
    <name type="common">European plaice</name>
    <dbReference type="NCBI Taxonomy" id="8262"/>
    <lineage>
        <taxon>Eukaryota</taxon>
        <taxon>Metazoa</taxon>
        <taxon>Chordata</taxon>
        <taxon>Craniata</taxon>
        <taxon>Vertebrata</taxon>
        <taxon>Euteleostomi</taxon>
        <taxon>Actinopterygii</taxon>
        <taxon>Neopterygii</taxon>
        <taxon>Teleostei</taxon>
        <taxon>Neoteleostei</taxon>
        <taxon>Acanthomorphata</taxon>
        <taxon>Carangaria</taxon>
        <taxon>Pleuronectiformes</taxon>
        <taxon>Pleuronectoidei</taxon>
        <taxon>Pleuronectidae</taxon>
        <taxon>Pleuronectes</taxon>
    </lineage>
</organism>
<name>A0A9N7V764_PLEPL</name>
<feature type="region of interest" description="Disordered" evidence="1">
    <location>
        <begin position="32"/>
        <end position="64"/>
    </location>
</feature>
<dbReference type="Proteomes" id="UP001153269">
    <property type="component" value="Unassembled WGS sequence"/>
</dbReference>
<keyword evidence="3" id="KW-1185">Reference proteome</keyword>